<evidence type="ECO:0000256" key="2">
    <source>
        <dbReference type="ARBA" id="ARBA00022801"/>
    </source>
</evidence>
<dbReference type="SMART" id="SM00490">
    <property type="entry name" value="HELICc"/>
    <property type="match status" value="1"/>
</dbReference>
<evidence type="ECO:0000256" key="5">
    <source>
        <dbReference type="ARBA" id="ARBA00038437"/>
    </source>
</evidence>
<dbReference type="GO" id="GO:0003724">
    <property type="term" value="F:RNA helicase activity"/>
    <property type="evidence" value="ECO:0007669"/>
    <property type="project" value="InterPro"/>
</dbReference>
<dbReference type="Gene3D" id="3.40.50.300">
    <property type="entry name" value="P-loop containing nucleotide triphosphate hydrolases"/>
    <property type="match status" value="2"/>
</dbReference>
<dbReference type="EMBL" id="MSCL01000001">
    <property type="protein sequence ID" value="PQJ74137.1"/>
    <property type="molecule type" value="Genomic_DNA"/>
</dbReference>
<organism evidence="12 13">
    <name type="scientific">Polaribacter gangjinensis</name>
    <dbReference type="NCBI Taxonomy" id="574710"/>
    <lineage>
        <taxon>Bacteria</taxon>
        <taxon>Pseudomonadati</taxon>
        <taxon>Bacteroidota</taxon>
        <taxon>Flavobacteriia</taxon>
        <taxon>Flavobacteriales</taxon>
        <taxon>Flavobacteriaceae</taxon>
    </lineage>
</organism>
<feature type="domain" description="Helicase ATP-binding" evidence="9">
    <location>
        <begin position="34"/>
        <end position="205"/>
    </location>
</feature>
<dbReference type="CDD" id="cd18787">
    <property type="entry name" value="SF2_C_DEAD"/>
    <property type="match status" value="1"/>
</dbReference>
<dbReference type="GO" id="GO:0005524">
    <property type="term" value="F:ATP binding"/>
    <property type="evidence" value="ECO:0007669"/>
    <property type="project" value="UniProtKB-KW"/>
</dbReference>
<evidence type="ECO:0000259" key="9">
    <source>
        <dbReference type="PROSITE" id="PS51192"/>
    </source>
</evidence>
<feature type="region of interest" description="Disordered" evidence="8">
    <location>
        <begin position="532"/>
        <end position="601"/>
    </location>
</feature>
<dbReference type="PROSITE" id="PS51195">
    <property type="entry name" value="Q_MOTIF"/>
    <property type="match status" value="1"/>
</dbReference>
<dbReference type="InterPro" id="IPR050079">
    <property type="entry name" value="DEAD_box_RNA_helicase"/>
</dbReference>
<keyword evidence="2 7" id="KW-0378">Hydrolase</keyword>
<dbReference type="InterPro" id="IPR012677">
    <property type="entry name" value="Nucleotide-bd_a/b_plait_sf"/>
</dbReference>
<dbReference type="CDD" id="cd00268">
    <property type="entry name" value="DEADc"/>
    <property type="match status" value="1"/>
</dbReference>
<evidence type="ECO:0000256" key="7">
    <source>
        <dbReference type="RuleBase" id="RU000492"/>
    </source>
</evidence>
<dbReference type="PROSITE" id="PS51192">
    <property type="entry name" value="HELICASE_ATP_BIND_1"/>
    <property type="match status" value="1"/>
</dbReference>
<dbReference type="InterPro" id="IPR044742">
    <property type="entry name" value="DEAD/DEAH_RhlB"/>
</dbReference>
<name>A0A2S7W943_9FLAO</name>
<dbReference type="CDD" id="cd12252">
    <property type="entry name" value="RRM_DbpA"/>
    <property type="match status" value="1"/>
</dbReference>
<dbReference type="PROSITE" id="PS51194">
    <property type="entry name" value="HELICASE_CTER"/>
    <property type="match status" value="1"/>
</dbReference>
<comment type="caution">
    <text evidence="12">The sequence shown here is derived from an EMBL/GenBank/DDBJ whole genome shotgun (WGS) entry which is preliminary data.</text>
</comment>
<evidence type="ECO:0000259" key="10">
    <source>
        <dbReference type="PROSITE" id="PS51194"/>
    </source>
</evidence>
<keyword evidence="1 7" id="KW-0547">Nucleotide-binding</keyword>
<keyword evidence="3 7" id="KW-0347">Helicase</keyword>
<dbReference type="Pfam" id="PF00270">
    <property type="entry name" value="DEAD"/>
    <property type="match status" value="1"/>
</dbReference>
<feature type="short sequence motif" description="Q motif" evidence="6">
    <location>
        <begin position="2"/>
        <end position="30"/>
    </location>
</feature>
<evidence type="ECO:0000256" key="6">
    <source>
        <dbReference type="PROSITE-ProRule" id="PRU00552"/>
    </source>
</evidence>
<dbReference type="SUPFAM" id="SSF52540">
    <property type="entry name" value="P-loop containing nucleoside triphosphate hydrolases"/>
    <property type="match status" value="1"/>
</dbReference>
<dbReference type="PANTHER" id="PTHR47959:SF13">
    <property type="entry name" value="ATP-DEPENDENT RNA HELICASE RHLE"/>
    <property type="match status" value="1"/>
</dbReference>
<feature type="domain" description="DEAD-box RNA helicase Q" evidence="11">
    <location>
        <begin position="2"/>
        <end position="30"/>
    </location>
</feature>
<comment type="similarity">
    <text evidence="5 7">Belongs to the DEAD box helicase family.</text>
</comment>
<evidence type="ECO:0000256" key="3">
    <source>
        <dbReference type="ARBA" id="ARBA00022806"/>
    </source>
</evidence>
<dbReference type="InterPro" id="IPR027417">
    <property type="entry name" value="P-loop_NTPase"/>
</dbReference>
<dbReference type="InterPro" id="IPR001650">
    <property type="entry name" value="Helicase_C-like"/>
</dbReference>
<dbReference type="GO" id="GO:0003676">
    <property type="term" value="F:nucleic acid binding"/>
    <property type="evidence" value="ECO:0007669"/>
    <property type="project" value="InterPro"/>
</dbReference>
<dbReference type="PROSITE" id="PS00039">
    <property type="entry name" value="DEAD_ATP_HELICASE"/>
    <property type="match status" value="1"/>
</dbReference>
<evidence type="ECO:0000256" key="1">
    <source>
        <dbReference type="ARBA" id="ARBA00022741"/>
    </source>
</evidence>
<feature type="compositionally biased region" description="Basic and acidic residues" evidence="8">
    <location>
        <begin position="532"/>
        <end position="593"/>
    </location>
</feature>
<dbReference type="Proteomes" id="UP000237608">
    <property type="component" value="Unassembled WGS sequence"/>
</dbReference>
<proteinExistence type="inferred from homology"/>
<gene>
    <name evidence="12" type="ORF">BTO13_02095</name>
</gene>
<dbReference type="GO" id="GO:0005829">
    <property type="term" value="C:cytosol"/>
    <property type="evidence" value="ECO:0007669"/>
    <property type="project" value="TreeGrafter"/>
</dbReference>
<reference evidence="12 13" key="1">
    <citation type="submission" date="2016-12" db="EMBL/GenBank/DDBJ databases">
        <title>Trade-off between light-utilization and light-protection in marine flavobacteria.</title>
        <authorList>
            <person name="Kumagai Y."/>
            <person name="Yoshizawa S."/>
            <person name="Kogure K."/>
            <person name="Iwasaki W."/>
        </authorList>
    </citation>
    <scope>NUCLEOTIDE SEQUENCE [LARGE SCALE GENOMIC DNA]</scope>
    <source>
        <strain evidence="12 13">KCTC 22729</strain>
    </source>
</reference>
<dbReference type="InterPro" id="IPR014014">
    <property type="entry name" value="RNA_helicase_DEAD_Q_motif"/>
</dbReference>
<keyword evidence="4 7" id="KW-0067">ATP-binding</keyword>
<dbReference type="InterPro" id="IPR014001">
    <property type="entry name" value="Helicase_ATP-bd"/>
</dbReference>
<dbReference type="RefSeq" id="WP_105045287.1">
    <property type="nucleotide sequence ID" value="NZ_CP150662.1"/>
</dbReference>
<dbReference type="Gene3D" id="3.30.70.330">
    <property type="match status" value="1"/>
</dbReference>
<sequence length="601" mass="67702">MSTFLELGLKEPITRALLDLGYENPTIIQEKAIPQIISSKSDLKAFAQTGTGKTAAFSLPILQLVDENNPHTQAIILSPTRELAVQIGKNIQDFSKYLKNLKVVTVYGGASMEEQIRSLNKGAQIIVGTPGRTLDLINRKALKLGNIDWLVLDEADEMLNMGFKEDLDSILQVTPKTKQTLLFSATFPAEVEAISKNYMTKPVEITSGQKNESSDNVSHEYYLVNESTRYLALKRIADLNPDIYGIIFCRTRRETQEVADKLIKDGYNADALHGDLSQAQRDSVMDKFHNKSVQLLVATDVAARGIDVNNLTHVINHKLPDQIENYNHRSGRTGRAGKKGISLVLVNNKEKSKLKPIEKIINKKFIETRVPSGKEICESQLMHLIERVKNTVVNETQIQEFLPSIYKKLADFSREELIQKFVSLEFNTFLSYYENSKDLNDLSRDTSRARSTSENMTRFFINVGRKDNLNPAKLIGLINDQNIGHKIEIGAIDILDTFSFFEIDKNFEEKTLEAFATNQPDFEGRTVNVEITKKERSGNSRRDGKKPFAKKDGGFGRRRSDEGAAKKGADFSGRKRTDRKFSDRPKSSVDKKAGGFGRKRK</sequence>
<dbReference type="OrthoDB" id="9785240at2"/>
<dbReference type="AlphaFoldDB" id="A0A2S7W943"/>
<dbReference type="Pfam" id="PF03880">
    <property type="entry name" value="DbpA"/>
    <property type="match status" value="1"/>
</dbReference>
<accession>A0A2S7W943</accession>
<keyword evidence="13" id="KW-1185">Reference proteome</keyword>
<evidence type="ECO:0000256" key="4">
    <source>
        <dbReference type="ARBA" id="ARBA00022840"/>
    </source>
</evidence>
<dbReference type="SMART" id="SM00487">
    <property type="entry name" value="DEXDc"/>
    <property type="match status" value="1"/>
</dbReference>
<dbReference type="InterPro" id="IPR000629">
    <property type="entry name" value="RNA-helicase_DEAD-box_CS"/>
</dbReference>
<dbReference type="InterPro" id="IPR005580">
    <property type="entry name" value="DbpA/CsdA_RNA-bd_dom"/>
</dbReference>
<dbReference type="PANTHER" id="PTHR47959">
    <property type="entry name" value="ATP-DEPENDENT RNA HELICASE RHLE-RELATED"/>
    <property type="match status" value="1"/>
</dbReference>
<protein>
    <submittedName>
        <fullName evidence="12">DEAD/DEAH box helicase</fullName>
    </submittedName>
</protein>
<evidence type="ECO:0000313" key="13">
    <source>
        <dbReference type="Proteomes" id="UP000237608"/>
    </source>
</evidence>
<evidence type="ECO:0000313" key="12">
    <source>
        <dbReference type="EMBL" id="PQJ74137.1"/>
    </source>
</evidence>
<dbReference type="Pfam" id="PF00271">
    <property type="entry name" value="Helicase_C"/>
    <property type="match status" value="1"/>
</dbReference>
<evidence type="ECO:0000256" key="8">
    <source>
        <dbReference type="SAM" id="MobiDB-lite"/>
    </source>
</evidence>
<feature type="domain" description="Helicase C-terminal" evidence="10">
    <location>
        <begin position="216"/>
        <end position="377"/>
    </location>
</feature>
<dbReference type="InterPro" id="IPR011545">
    <property type="entry name" value="DEAD/DEAH_box_helicase_dom"/>
</dbReference>
<evidence type="ECO:0000259" key="11">
    <source>
        <dbReference type="PROSITE" id="PS51195"/>
    </source>
</evidence>
<dbReference type="GO" id="GO:0016787">
    <property type="term" value="F:hydrolase activity"/>
    <property type="evidence" value="ECO:0007669"/>
    <property type="project" value="UniProtKB-KW"/>
</dbReference>